<dbReference type="InterPro" id="IPR029016">
    <property type="entry name" value="GAF-like_dom_sf"/>
</dbReference>
<gene>
    <name evidence="2" type="ORF">BJL86_0374</name>
</gene>
<dbReference type="EMBL" id="CP015961">
    <property type="protein sequence ID" value="ANI91184.1"/>
    <property type="molecule type" value="Genomic_DNA"/>
</dbReference>
<name>A0A173LHV3_9ACTN</name>
<organism evidence="2 3">
    <name type="scientific">Dietzia timorensis</name>
    <dbReference type="NCBI Taxonomy" id="499555"/>
    <lineage>
        <taxon>Bacteria</taxon>
        <taxon>Bacillati</taxon>
        <taxon>Actinomycetota</taxon>
        <taxon>Actinomycetes</taxon>
        <taxon>Mycobacteriales</taxon>
        <taxon>Dietziaceae</taxon>
        <taxon>Dietzia</taxon>
    </lineage>
</organism>
<accession>A0A173LHV3</accession>
<dbReference type="InterPro" id="IPR014757">
    <property type="entry name" value="Tscrpt_reg_IclR_C"/>
</dbReference>
<evidence type="ECO:0000259" key="1">
    <source>
        <dbReference type="PROSITE" id="PS51078"/>
    </source>
</evidence>
<dbReference type="STRING" id="499555.BJL86_0374"/>
<dbReference type="Gene3D" id="3.30.450.40">
    <property type="match status" value="1"/>
</dbReference>
<dbReference type="PROSITE" id="PS51078">
    <property type="entry name" value="ICLR_ED"/>
    <property type="match status" value="1"/>
</dbReference>
<evidence type="ECO:0000313" key="3">
    <source>
        <dbReference type="Proteomes" id="UP000186104"/>
    </source>
</evidence>
<dbReference type="KEGG" id="dtm:BJL86_0374"/>
<dbReference type="SUPFAM" id="SSF55781">
    <property type="entry name" value="GAF domain-like"/>
    <property type="match status" value="1"/>
</dbReference>
<proteinExistence type="predicted"/>
<dbReference type="Proteomes" id="UP000186104">
    <property type="component" value="Chromosome"/>
</dbReference>
<dbReference type="OrthoDB" id="9895075at2"/>
<evidence type="ECO:0000313" key="2">
    <source>
        <dbReference type="EMBL" id="ANI91184.1"/>
    </source>
</evidence>
<dbReference type="Pfam" id="PF01614">
    <property type="entry name" value="IclR_C"/>
    <property type="match status" value="1"/>
</dbReference>
<keyword evidence="3" id="KW-1185">Reference proteome</keyword>
<reference evidence="2 3" key="1">
    <citation type="submission" date="2016-06" db="EMBL/GenBank/DDBJ databases">
        <title>Complete genome sequence of a saline-alkali tolerant type strain Dietzia timorensis ID05-A0528T.</title>
        <authorList>
            <person name="Wu X."/>
        </authorList>
    </citation>
    <scope>NUCLEOTIDE SEQUENCE [LARGE SCALE GENOMIC DNA]</scope>
    <source>
        <strain evidence="2 3">ID05-A0528</strain>
    </source>
</reference>
<protein>
    <recommendedName>
        <fullName evidence="1">IclR-ED domain-containing protein</fullName>
    </recommendedName>
</protein>
<dbReference type="AlphaFoldDB" id="A0A173LHV3"/>
<feature type="domain" description="IclR-ED" evidence="1">
    <location>
        <begin position="1"/>
        <end position="70"/>
    </location>
</feature>
<sequence>MRTIRSRGFASSKEESEEDVASLAVALASTRSPRLAVKASLPLSRMSSATEQDILTRLVAAAEEIDHLLL</sequence>